<dbReference type="AlphaFoldDB" id="A0A0P1A549"/>
<dbReference type="OrthoDB" id="116024at2759"/>
<name>A0A0P1A549_PLAHL</name>
<protein>
    <submittedName>
        <fullName evidence="1">Uncharacterized protein</fullName>
    </submittedName>
</protein>
<proteinExistence type="predicted"/>
<accession>A0A0P1A549</accession>
<organism evidence="1 2">
    <name type="scientific">Plasmopara halstedii</name>
    <name type="common">Downy mildew of sunflower</name>
    <dbReference type="NCBI Taxonomy" id="4781"/>
    <lineage>
        <taxon>Eukaryota</taxon>
        <taxon>Sar</taxon>
        <taxon>Stramenopiles</taxon>
        <taxon>Oomycota</taxon>
        <taxon>Peronosporomycetes</taxon>
        <taxon>Peronosporales</taxon>
        <taxon>Peronosporaceae</taxon>
        <taxon>Plasmopara</taxon>
    </lineage>
</organism>
<evidence type="ECO:0000313" key="1">
    <source>
        <dbReference type="EMBL" id="CEG35196.1"/>
    </source>
</evidence>
<reference evidence="2" key="1">
    <citation type="submission" date="2014-09" db="EMBL/GenBank/DDBJ databases">
        <authorList>
            <person name="Sharma Rahul"/>
            <person name="Thines Marco"/>
        </authorList>
    </citation>
    <scope>NUCLEOTIDE SEQUENCE [LARGE SCALE GENOMIC DNA]</scope>
</reference>
<dbReference type="RefSeq" id="XP_024571565.1">
    <property type="nucleotide sequence ID" value="XM_024719223.1"/>
</dbReference>
<keyword evidence="2" id="KW-1185">Reference proteome</keyword>
<sequence>MAMLQDANDELAHLHSIIPAWIVEDKNPTASRKSKALKVVALKGAQSWLIMCTFIKRLLVNSGGFVDLRTACGVTGAVARKFSNAVVTNWAIVREKGLRFSSNARHHVVN</sequence>
<evidence type="ECO:0000313" key="2">
    <source>
        <dbReference type="Proteomes" id="UP000054928"/>
    </source>
</evidence>
<dbReference type="EMBL" id="CCYD01000019">
    <property type="protein sequence ID" value="CEG35196.1"/>
    <property type="molecule type" value="Genomic_DNA"/>
</dbReference>
<dbReference type="Proteomes" id="UP000054928">
    <property type="component" value="Unassembled WGS sequence"/>
</dbReference>
<dbReference type="GeneID" id="36398223"/>